<evidence type="ECO:0000313" key="3">
    <source>
        <dbReference type="EMBL" id="KAK8743809.1"/>
    </source>
</evidence>
<evidence type="ECO:0000313" key="4">
    <source>
        <dbReference type="Proteomes" id="UP001445076"/>
    </source>
</evidence>
<reference evidence="3 4" key="1">
    <citation type="journal article" date="2024" name="BMC Genomics">
        <title>Genome assembly of redclaw crayfish (Cherax quadricarinatus) provides insights into its immune adaptation and hypoxia tolerance.</title>
        <authorList>
            <person name="Liu Z."/>
            <person name="Zheng J."/>
            <person name="Li H."/>
            <person name="Fang K."/>
            <person name="Wang S."/>
            <person name="He J."/>
            <person name="Zhou D."/>
            <person name="Weng S."/>
            <person name="Chi M."/>
            <person name="Gu Z."/>
            <person name="He J."/>
            <person name="Li F."/>
            <person name="Wang M."/>
        </authorList>
    </citation>
    <scope>NUCLEOTIDE SEQUENCE [LARGE SCALE GENOMIC DNA]</scope>
    <source>
        <strain evidence="3">ZL_2023a</strain>
    </source>
</reference>
<keyword evidence="2" id="KW-0732">Signal</keyword>
<protein>
    <submittedName>
        <fullName evidence="3">Uncharacterized protein</fullName>
    </submittedName>
</protein>
<comment type="caution">
    <text evidence="3">The sequence shown here is derived from an EMBL/GenBank/DDBJ whole genome shotgun (WGS) entry which is preliminary data.</text>
</comment>
<evidence type="ECO:0000256" key="2">
    <source>
        <dbReference type="SAM" id="SignalP"/>
    </source>
</evidence>
<dbReference type="GO" id="GO:0005739">
    <property type="term" value="C:mitochondrion"/>
    <property type="evidence" value="ECO:0007669"/>
    <property type="project" value="TreeGrafter"/>
</dbReference>
<evidence type="ECO:0000256" key="1">
    <source>
        <dbReference type="SAM" id="MobiDB-lite"/>
    </source>
</evidence>
<sequence length="349" mass="39050">MLSRVTNSVTACLLLAVRLMSGKIEGPEVLQLGAVSVPSGLSNDLIYASTSSASHSTSVLAFFGGDVQDYPENMLAHRDNKHYVEWSLTSVAALLATKFPTHHIFVVKPNRMERKTFSCFDNFVESNSVGAPTHQPGTAATTHLAFLISEGLKKVQFRKGYHLPEETDDGILPHPHLQSNEEQDLQQCTKETSTCFQQNSDANSSDESNVEINDITLIGFSKGCVVLNQLITEFHSMTTVKKLEDQVHKNFISKIHNMYWLDGGHAGGSKTWITAPAILKSLAALKHINIFIHVTPYQVRDEQRPWIRKECKAFYDILRRAGAKVNYSLHFEDEPASLILHFRILNKFI</sequence>
<dbReference type="EMBL" id="JARKIK010000024">
    <property type="protein sequence ID" value="KAK8743809.1"/>
    <property type="molecule type" value="Genomic_DNA"/>
</dbReference>
<dbReference type="PANTHER" id="PTHR31296">
    <property type="entry name" value="UPF0565 PROTEIN C2ORF69"/>
    <property type="match status" value="1"/>
</dbReference>
<accession>A0AAW0XVW9</accession>
<gene>
    <name evidence="3" type="ORF">OTU49_001277</name>
</gene>
<feature type="chain" id="PRO_5043923302" evidence="2">
    <location>
        <begin position="27"/>
        <end position="349"/>
    </location>
</feature>
<feature type="signal peptide" evidence="2">
    <location>
        <begin position="1"/>
        <end position="26"/>
    </location>
</feature>
<dbReference type="Pfam" id="PF10561">
    <property type="entry name" value="C2orf69"/>
    <property type="match status" value="1"/>
</dbReference>
<proteinExistence type="predicted"/>
<keyword evidence="4" id="KW-1185">Reference proteome</keyword>
<dbReference type="PANTHER" id="PTHR31296:SF1">
    <property type="entry name" value="MITOCHONDRIAL PROTEIN C2ORF69"/>
    <property type="match status" value="1"/>
</dbReference>
<organism evidence="3 4">
    <name type="scientific">Cherax quadricarinatus</name>
    <name type="common">Australian red claw crayfish</name>
    <dbReference type="NCBI Taxonomy" id="27406"/>
    <lineage>
        <taxon>Eukaryota</taxon>
        <taxon>Metazoa</taxon>
        <taxon>Ecdysozoa</taxon>
        <taxon>Arthropoda</taxon>
        <taxon>Crustacea</taxon>
        <taxon>Multicrustacea</taxon>
        <taxon>Malacostraca</taxon>
        <taxon>Eumalacostraca</taxon>
        <taxon>Eucarida</taxon>
        <taxon>Decapoda</taxon>
        <taxon>Pleocyemata</taxon>
        <taxon>Astacidea</taxon>
        <taxon>Parastacoidea</taxon>
        <taxon>Parastacidae</taxon>
        <taxon>Cherax</taxon>
    </lineage>
</organism>
<dbReference type="InterPro" id="IPR018881">
    <property type="entry name" value="C2orf69_mit"/>
</dbReference>
<dbReference type="Proteomes" id="UP001445076">
    <property type="component" value="Unassembled WGS sequence"/>
</dbReference>
<feature type="compositionally biased region" description="Polar residues" evidence="1">
    <location>
        <begin position="177"/>
        <end position="207"/>
    </location>
</feature>
<name>A0AAW0XVW9_CHEQU</name>
<dbReference type="AlphaFoldDB" id="A0AAW0XVW9"/>
<feature type="region of interest" description="Disordered" evidence="1">
    <location>
        <begin position="168"/>
        <end position="207"/>
    </location>
</feature>